<name>A0ACB7TBH8_HYAAI</name>
<reference evidence="1" key="1">
    <citation type="submission" date="2020-05" db="EMBL/GenBank/DDBJ databases">
        <title>Large-scale comparative analyses of tick genomes elucidate their genetic diversity and vector capacities.</title>
        <authorList>
            <person name="Jia N."/>
            <person name="Wang J."/>
            <person name="Shi W."/>
            <person name="Du L."/>
            <person name="Sun Y."/>
            <person name="Zhan W."/>
            <person name="Jiang J."/>
            <person name="Wang Q."/>
            <person name="Zhang B."/>
            <person name="Ji P."/>
            <person name="Sakyi L.B."/>
            <person name="Cui X."/>
            <person name="Yuan T."/>
            <person name="Jiang B."/>
            <person name="Yang W."/>
            <person name="Lam T.T.-Y."/>
            <person name="Chang Q."/>
            <person name="Ding S."/>
            <person name="Wang X."/>
            <person name="Zhu J."/>
            <person name="Ruan X."/>
            <person name="Zhao L."/>
            <person name="Wei J."/>
            <person name="Que T."/>
            <person name="Du C."/>
            <person name="Cheng J."/>
            <person name="Dai P."/>
            <person name="Han X."/>
            <person name="Huang E."/>
            <person name="Gao Y."/>
            <person name="Liu J."/>
            <person name="Shao H."/>
            <person name="Ye R."/>
            <person name="Li L."/>
            <person name="Wei W."/>
            <person name="Wang X."/>
            <person name="Wang C."/>
            <person name="Yang T."/>
            <person name="Huo Q."/>
            <person name="Li W."/>
            <person name="Guo W."/>
            <person name="Chen H."/>
            <person name="Zhou L."/>
            <person name="Ni X."/>
            <person name="Tian J."/>
            <person name="Zhou Y."/>
            <person name="Sheng Y."/>
            <person name="Liu T."/>
            <person name="Pan Y."/>
            <person name="Xia L."/>
            <person name="Li J."/>
            <person name="Zhao F."/>
            <person name="Cao W."/>
        </authorList>
    </citation>
    <scope>NUCLEOTIDE SEQUENCE</scope>
    <source>
        <strain evidence="1">Hyas-2018</strain>
    </source>
</reference>
<evidence type="ECO:0000313" key="2">
    <source>
        <dbReference type="Proteomes" id="UP000821845"/>
    </source>
</evidence>
<keyword evidence="2" id="KW-1185">Reference proteome</keyword>
<dbReference type="Proteomes" id="UP000821845">
    <property type="component" value="Chromosome 10"/>
</dbReference>
<dbReference type="EMBL" id="CM023490">
    <property type="protein sequence ID" value="KAH6943514.1"/>
    <property type="molecule type" value="Genomic_DNA"/>
</dbReference>
<proteinExistence type="predicted"/>
<sequence length="318" mass="36178">MVLFFDDVTTRTELKRMALQHLLQWARSHATRQYASISTLLPFTVALQRLVLLRDTCQSHFQLRRVDKPPHMFPLPPSSQERINCLQAPSDKEVLHVYHIQVGFKSSMYATFVQTLAFDFGGCPVLIRNLNVDMVAPDMLSTIERSGGHFQTGTRRWSVAAIDLVQLKERARTLWEKLISTCSHHGSLYNMRWGDIKYELQGFELAKLYDLNPQAKCLWPERFLALVLDERQGKLCLPSLRSYPGLPASGGTPKPPAAAEATGKILGTMFNCNSGMNLHDTLVRVSCRFGEWTTLRCKDATTWFFFSRAVIIVVILME</sequence>
<gene>
    <name evidence="1" type="ORF">HPB50_022422</name>
</gene>
<comment type="caution">
    <text evidence="1">The sequence shown here is derived from an EMBL/GenBank/DDBJ whole genome shotgun (WGS) entry which is preliminary data.</text>
</comment>
<organism evidence="1 2">
    <name type="scientific">Hyalomma asiaticum</name>
    <name type="common">Tick</name>
    <dbReference type="NCBI Taxonomy" id="266040"/>
    <lineage>
        <taxon>Eukaryota</taxon>
        <taxon>Metazoa</taxon>
        <taxon>Ecdysozoa</taxon>
        <taxon>Arthropoda</taxon>
        <taxon>Chelicerata</taxon>
        <taxon>Arachnida</taxon>
        <taxon>Acari</taxon>
        <taxon>Parasitiformes</taxon>
        <taxon>Ixodida</taxon>
        <taxon>Ixodoidea</taxon>
        <taxon>Ixodidae</taxon>
        <taxon>Hyalomminae</taxon>
        <taxon>Hyalomma</taxon>
    </lineage>
</organism>
<accession>A0ACB7TBH8</accession>
<evidence type="ECO:0000313" key="1">
    <source>
        <dbReference type="EMBL" id="KAH6943514.1"/>
    </source>
</evidence>
<protein>
    <submittedName>
        <fullName evidence="1">Uncharacterized protein</fullName>
    </submittedName>
</protein>